<dbReference type="InterPro" id="IPR007867">
    <property type="entry name" value="GMC_OxRtase_C"/>
</dbReference>
<dbReference type="InterPro" id="IPR000172">
    <property type="entry name" value="GMC_OxRdtase_N"/>
</dbReference>
<evidence type="ECO:0000259" key="7">
    <source>
        <dbReference type="PROSITE" id="PS00624"/>
    </source>
</evidence>
<dbReference type="PIRSF" id="PIRSF000137">
    <property type="entry name" value="Alcohol_oxidase"/>
    <property type="match status" value="1"/>
</dbReference>
<feature type="region of interest" description="Disordered" evidence="6">
    <location>
        <begin position="261"/>
        <end position="294"/>
    </location>
</feature>
<gene>
    <name evidence="8" type="ORF">JFN87_11415</name>
</gene>
<evidence type="ECO:0000256" key="4">
    <source>
        <dbReference type="ARBA" id="ARBA00022827"/>
    </source>
</evidence>
<evidence type="ECO:0000256" key="2">
    <source>
        <dbReference type="ARBA" id="ARBA00010790"/>
    </source>
</evidence>
<accession>A0A940MDQ7</accession>
<dbReference type="Proteomes" id="UP000670475">
    <property type="component" value="Unassembled WGS sequence"/>
</dbReference>
<dbReference type="SUPFAM" id="SSF54373">
    <property type="entry name" value="FAD-linked reductases, C-terminal domain"/>
    <property type="match status" value="1"/>
</dbReference>
<dbReference type="GO" id="GO:0016614">
    <property type="term" value="F:oxidoreductase activity, acting on CH-OH group of donors"/>
    <property type="evidence" value="ECO:0007669"/>
    <property type="project" value="InterPro"/>
</dbReference>
<evidence type="ECO:0000256" key="6">
    <source>
        <dbReference type="SAM" id="MobiDB-lite"/>
    </source>
</evidence>
<evidence type="ECO:0000256" key="5">
    <source>
        <dbReference type="PIRSR" id="PIRSR000137-2"/>
    </source>
</evidence>
<dbReference type="Gene3D" id="3.30.560.10">
    <property type="entry name" value="Glucose Oxidase, domain 3"/>
    <property type="match status" value="1"/>
</dbReference>
<evidence type="ECO:0000256" key="1">
    <source>
        <dbReference type="ARBA" id="ARBA00001974"/>
    </source>
</evidence>
<evidence type="ECO:0000256" key="3">
    <source>
        <dbReference type="ARBA" id="ARBA00022630"/>
    </source>
</evidence>
<dbReference type="SUPFAM" id="SSF51905">
    <property type="entry name" value="FAD/NAD(P)-binding domain"/>
    <property type="match status" value="1"/>
</dbReference>
<comment type="similarity">
    <text evidence="2">Belongs to the GMC oxidoreductase family.</text>
</comment>
<proteinExistence type="inferred from homology"/>
<organism evidence="8 9">
    <name type="scientific">Streptomyces montanisoli</name>
    <dbReference type="NCBI Taxonomy" id="2798581"/>
    <lineage>
        <taxon>Bacteria</taxon>
        <taxon>Bacillati</taxon>
        <taxon>Actinomycetota</taxon>
        <taxon>Actinomycetes</taxon>
        <taxon>Kitasatosporales</taxon>
        <taxon>Streptomycetaceae</taxon>
        <taxon>Streptomyces</taxon>
    </lineage>
</organism>
<dbReference type="Gene3D" id="3.50.50.60">
    <property type="entry name" value="FAD/NAD(P)-binding domain"/>
    <property type="match status" value="1"/>
</dbReference>
<comment type="caution">
    <text evidence="8">The sequence shown here is derived from an EMBL/GenBank/DDBJ whole genome shotgun (WGS) entry which is preliminary data.</text>
</comment>
<dbReference type="AlphaFoldDB" id="A0A940MDQ7"/>
<dbReference type="PROSITE" id="PS00624">
    <property type="entry name" value="GMC_OXRED_2"/>
    <property type="match status" value="1"/>
</dbReference>
<dbReference type="PANTHER" id="PTHR11552:SF147">
    <property type="entry name" value="CHOLINE DEHYDROGENASE, MITOCHONDRIAL"/>
    <property type="match status" value="1"/>
</dbReference>
<evidence type="ECO:0000313" key="8">
    <source>
        <dbReference type="EMBL" id="MBP0458105.1"/>
    </source>
</evidence>
<dbReference type="InterPro" id="IPR036188">
    <property type="entry name" value="FAD/NAD-bd_sf"/>
</dbReference>
<keyword evidence="3" id="KW-0285">Flavoprotein</keyword>
<name>A0A940MDQ7_9ACTN</name>
<feature type="binding site" evidence="5">
    <location>
        <position position="240"/>
    </location>
    <ligand>
        <name>FAD</name>
        <dbReference type="ChEBI" id="CHEBI:57692"/>
    </ligand>
</feature>
<dbReference type="InterPro" id="IPR012132">
    <property type="entry name" value="GMC_OxRdtase"/>
</dbReference>
<dbReference type="Pfam" id="PF00732">
    <property type="entry name" value="GMC_oxred_N"/>
    <property type="match status" value="1"/>
</dbReference>
<reference evidence="8" key="1">
    <citation type="submission" date="2021-03" db="EMBL/GenBank/DDBJ databases">
        <title>Whole genome sequence of Streptomyces bomunensis MMS17-BM035.</title>
        <authorList>
            <person name="Lee J.H."/>
        </authorList>
    </citation>
    <scope>NUCLEOTIDE SEQUENCE</scope>
    <source>
        <strain evidence="8">MMS17-BM035</strain>
    </source>
</reference>
<comment type="cofactor">
    <cofactor evidence="1 5">
        <name>FAD</name>
        <dbReference type="ChEBI" id="CHEBI:57692"/>
    </cofactor>
</comment>
<dbReference type="GO" id="GO:0050660">
    <property type="term" value="F:flavin adenine dinucleotide binding"/>
    <property type="evidence" value="ECO:0007669"/>
    <property type="project" value="InterPro"/>
</dbReference>
<evidence type="ECO:0000313" key="9">
    <source>
        <dbReference type="Proteomes" id="UP000670475"/>
    </source>
</evidence>
<dbReference type="RefSeq" id="WP_209339870.1">
    <property type="nucleotide sequence ID" value="NZ_JAGIQL010000034.1"/>
</dbReference>
<keyword evidence="9" id="KW-1185">Reference proteome</keyword>
<keyword evidence="4 5" id="KW-0274">FAD</keyword>
<sequence>MPEQQNQQQEQEQDGAPETYEYIVVGAGTAGCVLARRLSEDRTHRVLLLEAGRPVPAEPDPVPAPAAWPSLLGTAADWGDTTVPQNTGGAPIPWPRGRGLGGSSAIGGMTFLRGHRSGCDAWPEGGAKGWGYDDLLPYFKRSENVTGVRRRDPASRGTDGPLRVAPAARRHRHPLAQAFLAAAVQAGHPRACDLAAGLETGFGWADLAIADGARQDAAGAYLRPVLGERTNMRVITDAFVQRLLLDETGTSPRCTGVAYTVADGTPPEDTPAEDTSAEDSPQHAAPSRTARCSPGGEVVLTAGAVGSPRLLMSSGLGPREHLEDIGITAHLDLPGVGGNLQDHVVSGVVYRSARPVPESENNHAEVQGLIRSDPHATTCTAPDLQLGIADLPVRAGGLPGPGPGAGYTIVVALLSPYSRGTVRLADADPATPPSIDPCYYADHHDLDLMTAGLRAAREIGMAPALTLWRGEEELPGRDIADDEELRAYLRRNLHSAHDYAGTCAIGTDTDAGAVVDTELRVRGVEGLRVADASVMPTIVSANAEATVYAIAERASDLLTH</sequence>
<feature type="domain" description="Glucose-methanol-choline oxidoreductase N-terminal" evidence="7">
    <location>
        <begin position="303"/>
        <end position="317"/>
    </location>
</feature>
<dbReference type="Pfam" id="PF05199">
    <property type="entry name" value="GMC_oxred_C"/>
    <property type="match status" value="1"/>
</dbReference>
<dbReference type="PANTHER" id="PTHR11552">
    <property type="entry name" value="GLUCOSE-METHANOL-CHOLINE GMC OXIDOREDUCTASE"/>
    <property type="match status" value="1"/>
</dbReference>
<dbReference type="EMBL" id="JAGIQL010000034">
    <property type="protein sequence ID" value="MBP0458105.1"/>
    <property type="molecule type" value="Genomic_DNA"/>
</dbReference>
<protein>
    <submittedName>
        <fullName evidence="8">GMC family oxidoreductase N-terminal domain-containing protein</fullName>
    </submittedName>
</protein>